<organism evidence="5 6">
    <name type="scientific">Micromonospora phaseoli</name>
    <dbReference type="NCBI Taxonomy" id="1144548"/>
    <lineage>
        <taxon>Bacteria</taxon>
        <taxon>Bacillati</taxon>
        <taxon>Actinomycetota</taxon>
        <taxon>Actinomycetes</taxon>
        <taxon>Micromonosporales</taxon>
        <taxon>Micromonosporaceae</taxon>
        <taxon>Micromonospora</taxon>
    </lineage>
</organism>
<evidence type="ECO:0000256" key="3">
    <source>
        <dbReference type="SAM" id="MobiDB-lite"/>
    </source>
</evidence>
<feature type="active site" description="Nucleophile" evidence="1">
    <location>
        <position position="1019"/>
    </location>
</feature>
<dbReference type="Proteomes" id="UP000198707">
    <property type="component" value="Unassembled WGS sequence"/>
</dbReference>
<protein>
    <submittedName>
        <fullName evidence="5">GDSL-like Lipase/Acylhydrolase family protein</fullName>
    </submittedName>
</protein>
<dbReference type="EMBL" id="FNYV01000001">
    <property type="protein sequence ID" value="SEI63115.1"/>
    <property type="molecule type" value="Genomic_DNA"/>
</dbReference>
<sequence length="1339" mass="143286">MRVSRFRAVAACTLALLTVGAAAGPASAAPNPGGGPGNGVAPTTGADAGAGSAPRTQPDTVDPDRRDTLLAKGWRSSQDVAWTTFGDAEGFHVLAADARTGYTWRTVTSLAEPGFDADQWIGNACLTGSGRRLVVVYAPRTFTNDADLFDRGGFTAVVDLRSGAVRKLPVQSSLAYFNPGCGAGETAVVTQFGGKLVDDPSATRVESRLRTVDAAAGTVSAPVKLATEVTSAVPVGDAVVAAANGALVDVAPDGTTRRIAPASGVPFRLVPDGSDGLVFLDLAEQRVRVKRTTPRAGATVRTLAEGAEGELSVARGAAGRVFLTGRPDRVGALPAGIRAVDAPQHSEISSLGQLALTRVTSPGSGDPRAATREPGVPEQVQISATALGTGGDVAFEVRPEATGTAAASGRAAHPKLGTPAGEGPTAGARAAATGSPTDPVEAERYCSVPRNDPRNQALQPKPRQVEWAVNQAITNSLHVTREANWKNLGMPAYTPQGLFPRRDLLGGGRVPAQIMLGIIAQESNMWQASRYALPGVTGNPLIGNFYGRDVYNDTPDDDWDIRWEEADCGYGVAQVTDRMRLAGREKPGETALPYQTQRAVALDFAVNVAAGLQILQDKWNQTRSAGLVVNNGYPAYMENWFFAIWAYNSGFYPDKGDGSPWGVGWLNNPINPRYDPVRKPFLEETYADARTPQKWPYPEKIMGWAGHPVEISESPTTLVAGYRAAWWSSVASRAAVKPPREQFCDATNHCDPTGRYVPNDPDVIGEPAGPCAHRNAAGYYDLRCWYNQPVAWKGGPGLACDCGNEVLRFDPGYAYQEDGTSFPPRCDLSGLPSGARVIDNLPDGVPAVRSGCGRPWSNAGSFGLRFGSNYFGEYPSKVDFHQLGGGFGGHFYMGYTRKEGNLNDQMKITGTWTINPTNAWTRVLVHIPDHAAYTRQADYKIYLPGQSTSTRHRSVPTRWQQHKWLDLGVFDFRGSGTPKVELSTVSQDGDGVHKIVWDAIAVQPLSAKPRHFVVGMGDSFSSGEGAGEYTRVSDQYGDDRPFKNSCRRNAHGWARQVVLTGAPDGRSLGSLSDSLHTNVDFHHIACAGAQTHHVMATRTAAGQPAPANAMGNVPRDTSNGELTQIDQGFLDENTTLVMLTIGGNDAGWTDVFGECALKNCMEPGFTLPGDSQPMTVAVPARFRDKIKLDVRRVVTEIRQRAPNAWIVLAGYPQIFKSGTTYDINPLPGVSIGITAEEVDWLNDMARVATTELLYTDIANKINGIDVRADFAGHELGTADTTENWLNGYILGDAFRFADDDGEPNDSYFGAGSFHPNANGFRAYGGAVSDRLSALGYRWS</sequence>
<proteinExistence type="predicted"/>
<feature type="chain" id="PRO_5011674262" evidence="4">
    <location>
        <begin position="29"/>
        <end position="1339"/>
    </location>
</feature>
<dbReference type="STRING" id="1144548.SAMN05443287_101560"/>
<feature type="signal peptide" evidence="4">
    <location>
        <begin position="1"/>
        <end position="28"/>
    </location>
</feature>
<dbReference type="Gene3D" id="3.40.50.1110">
    <property type="entry name" value="SGNH hydrolase"/>
    <property type="match status" value="1"/>
</dbReference>
<keyword evidence="4" id="KW-0732">Signal</keyword>
<keyword evidence="5" id="KW-0378">Hydrolase</keyword>
<evidence type="ECO:0000313" key="6">
    <source>
        <dbReference type="Proteomes" id="UP000198707"/>
    </source>
</evidence>
<feature type="compositionally biased region" description="Low complexity" evidence="3">
    <location>
        <begin position="401"/>
        <end position="437"/>
    </location>
</feature>
<accession>A0A1H6SH65</accession>
<dbReference type="InterPro" id="IPR036514">
    <property type="entry name" value="SGNH_hydro_sf"/>
</dbReference>
<evidence type="ECO:0000256" key="1">
    <source>
        <dbReference type="PIRSR" id="PIRSR637460-1"/>
    </source>
</evidence>
<keyword evidence="6" id="KW-1185">Reference proteome</keyword>
<dbReference type="SUPFAM" id="SSF52266">
    <property type="entry name" value="SGNH hydrolase"/>
    <property type="match status" value="1"/>
</dbReference>
<feature type="region of interest" description="Disordered" evidence="3">
    <location>
        <begin position="25"/>
        <end position="65"/>
    </location>
</feature>
<feature type="active site" evidence="1">
    <location>
        <position position="1314"/>
    </location>
</feature>
<evidence type="ECO:0000313" key="5">
    <source>
        <dbReference type="EMBL" id="SEI63115.1"/>
    </source>
</evidence>
<gene>
    <name evidence="5" type="ORF">SAMN05443287_101560</name>
</gene>
<reference evidence="6" key="1">
    <citation type="submission" date="2016-10" db="EMBL/GenBank/DDBJ databases">
        <authorList>
            <person name="Varghese N."/>
            <person name="Submissions S."/>
        </authorList>
    </citation>
    <scope>NUCLEOTIDE SEQUENCE [LARGE SCALE GENOMIC DNA]</scope>
    <source>
        <strain evidence="6">CGMCC 4.7038</strain>
    </source>
</reference>
<dbReference type="OrthoDB" id="5503950at2"/>
<keyword evidence="2" id="KW-1015">Disulfide bond</keyword>
<dbReference type="GO" id="GO:0006629">
    <property type="term" value="P:lipid metabolic process"/>
    <property type="evidence" value="ECO:0007669"/>
    <property type="project" value="TreeGrafter"/>
</dbReference>
<dbReference type="PANTHER" id="PTHR37981:SF1">
    <property type="entry name" value="SGNH HYDROLASE-TYPE ESTERASE DOMAIN-CONTAINING PROTEIN"/>
    <property type="match status" value="1"/>
</dbReference>
<evidence type="ECO:0000256" key="2">
    <source>
        <dbReference type="PIRSR" id="PIRSR637460-2"/>
    </source>
</evidence>
<feature type="disulfide bond" evidence="2">
    <location>
        <begin position="1046"/>
        <end position="1086"/>
    </location>
</feature>
<feature type="region of interest" description="Disordered" evidence="3">
    <location>
        <begin position="401"/>
        <end position="441"/>
    </location>
</feature>
<dbReference type="GO" id="GO:0016788">
    <property type="term" value="F:hydrolase activity, acting on ester bonds"/>
    <property type="evidence" value="ECO:0007669"/>
    <property type="project" value="InterPro"/>
</dbReference>
<dbReference type="InterPro" id="IPR037460">
    <property type="entry name" value="SEST-like"/>
</dbReference>
<evidence type="ECO:0000256" key="4">
    <source>
        <dbReference type="SAM" id="SignalP"/>
    </source>
</evidence>
<dbReference type="CDD" id="cd01823">
    <property type="entry name" value="SEST_like"/>
    <property type="match status" value="1"/>
</dbReference>
<dbReference type="PANTHER" id="PTHR37981">
    <property type="entry name" value="LIPASE 2"/>
    <property type="match status" value="1"/>
</dbReference>
<name>A0A1H6SH65_9ACTN</name>